<feature type="region of interest" description="Disordered" evidence="1">
    <location>
        <begin position="76"/>
        <end position="100"/>
    </location>
</feature>
<dbReference type="AlphaFoldDB" id="A0A3P6BF09"/>
<evidence type="ECO:0000256" key="1">
    <source>
        <dbReference type="SAM" id="MobiDB-lite"/>
    </source>
</evidence>
<dbReference type="EMBL" id="LR031872">
    <property type="protein sequence ID" value="VDC96430.1"/>
    <property type="molecule type" value="Genomic_DNA"/>
</dbReference>
<evidence type="ECO:0000313" key="2">
    <source>
        <dbReference type="EMBL" id="VDC96430.1"/>
    </source>
</evidence>
<sequence>MVNEPGVPEGWVLCEIGMDWSKSDDIMGAAWITKNSRGKVLEHSRRAFSGTKTVGEAKLQVLLWAIESMKRLKKKKVRPGGGNCETSSLAGSAVRGSRTPKRVTSFRNMGTETWSFGDV</sequence>
<gene>
    <name evidence="2" type="ORF">BOLC3T19039H</name>
</gene>
<protein>
    <recommendedName>
        <fullName evidence="3">RNase H type-1 domain-containing protein</fullName>
    </recommendedName>
</protein>
<proteinExistence type="predicted"/>
<reference evidence="2" key="1">
    <citation type="submission" date="2018-11" db="EMBL/GenBank/DDBJ databases">
        <authorList>
            <consortium name="Genoscope - CEA"/>
            <person name="William W."/>
        </authorList>
    </citation>
    <scope>NUCLEOTIDE SEQUENCE</scope>
</reference>
<organism evidence="2">
    <name type="scientific">Brassica oleracea</name>
    <name type="common">Wild cabbage</name>
    <dbReference type="NCBI Taxonomy" id="3712"/>
    <lineage>
        <taxon>Eukaryota</taxon>
        <taxon>Viridiplantae</taxon>
        <taxon>Streptophyta</taxon>
        <taxon>Embryophyta</taxon>
        <taxon>Tracheophyta</taxon>
        <taxon>Spermatophyta</taxon>
        <taxon>Magnoliopsida</taxon>
        <taxon>eudicotyledons</taxon>
        <taxon>Gunneridae</taxon>
        <taxon>Pentapetalae</taxon>
        <taxon>rosids</taxon>
        <taxon>malvids</taxon>
        <taxon>Brassicales</taxon>
        <taxon>Brassicaceae</taxon>
        <taxon>Brassiceae</taxon>
        <taxon>Brassica</taxon>
    </lineage>
</organism>
<evidence type="ECO:0008006" key="3">
    <source>
        <dbReference type="Google" id="ProtNLM"/>
    </source>
</evidence>
<accession>A0A3P6BF09</accession>
<name>A0A3P6BF09_BRAOL</name>